<dbReference type="RefSeq" id="WP_126322384.1">
    <property type="nucleotide sequence ID" value="NZ_AP018005.1"/>
</dbReference>
<feature type="domain" description="Spore coat protein U/FanG" evidence="1">
    <location>
        <begin position="38"/>
        <end position="171"/>
    </location>
</feature>
<evidence type="ECO:0000313" key="3">
    <source>
        <dbReference type="Proteomes" id="UP000282483"/>
    </source>
</evidence>
<protein>
    <submittedName>
        <fullName evidence="2">Spore Coat protein U domain family</fullName>
    </submittedName>
</protein>
<keyword evidence="3" id="KW-1185">Reference proteome</keyword>
<dbReference type="OrthoDB" id="5660015at2"/>
<keyword evidence="2" id="KW-0946">Virion</keyword>
<proteinExistence type="predicted"/>
<dbReference type="PANTHER" id="PTHR37089">
    <property type="entry name" value="PROTEIN U-RELATED"/>
    <property type="match status" value="1"/>
</dbReference>
<dbReference type="InterPro" id="IPR007893">
    <property type="entry name" value="Spore_coat_U/FanG"/>
</dbReference>
<dbReference type="InterPro" id="IPR053167">
    <property type="entry name" value="Spore_coat_component"/>
</dbReference>
<dbReference type="Proteomes" id="UP000282483">
    <property type="component" value="Chromosome"/>
</dbReference>
<name>A0A2Z5UV90_9COXI</name>
<evidence type="ECO:0000313" key="2">
    <source>
        <dbReference type="EMBL" id="BBB14873.1"/>
    </source>
</evidence>
<organism evidence="2 3">
    <name type="scientific">Candidatus Rickettsiella viridis</name>
    <dbReference type="NCBI Taxonomy" id="676208"/>
    <lineage>
        <taxon>Bacteria</taxon>
        <taxon>Pseudomonadati</taxon>
        <taxon>Pseudomonadota</taxon>
        <taxon>Gammaproteobacteria</taxon>
        <taxon>Legionellales</taxon>
        <taxon>Coxiellaceae</taxon>
        <taxon>Rickettsiella</taxon>
    </lineage>
</organism>
<dbReference type="EMBL" id="AP018005">
    <property type="protein sequence ID" value="BBB14873.1"/>
    <property type="molecule type" value="Genomic_DNA"/>
</dbReference>
<keyword evidence="2" id="KW-0167">Capsid protein</keyword>
<dbReference type="PANTHER" id="PTHR37089:SF1">
    <property type="entry name" value="MEMBRANE PROTEIN"/>
    <property type="match status" value="1"/>
</dbReference>
<dbReference type="Pfam" id="PF05229">
    <property type="entry name" value="SCPU"/>
    <property type="match status" value="1"/>
</dbReference>
<dbReference type="SMART" id="SM00972">
    <property type="entry name" value="SCPU"/>
    <property type="match status" value="1"/>
</dbReference>
<evidence type="ECO:0000259" key="1">
    <source>
        <dbReference type="Pfam" id="PF05229"/>
    </source>
</evidence>
<accession>A0A2Z5UV90</accession>
<sequence>MLYLVRIWAGLFLIFIWQNALSGTVAGALAVTAKVGGDDKCVINGVTNLIFPSYNSFNPKPDDASGSMTVTCTANLAYEVGMGRGDGAEVKKGQHRTCIKNDRGEELLNGGDSLEYNLFSDPNHKSDWGSESGENTMHRIGTGLAQIINIYGEIPIHQPVEAGSYTDWVTIFVAF</sequence>
<dbReference type="KEGG" id="rvi:RVIR1_03540"/>
<gene>
    <name evidence="2" type="ORF">RVIR1_03540</name>
</gene>
<dbReference type="AlphaFoldDB" id="A0A2Z5UV90"/>
<reference evidence="2 3" key="1">
    <citation type="submission" date="2017-03" db="EMBL/GenBank/DDBJ databases">
        <title>The genome sequence of Candidatus Rickettsiella viridis.</title>
        <authorList>
            <person name="Nikoh N."/>
            <person name="Tsuchida T."/>
            <person name="Yamaguchi K."/>
            <person name="Maeda T."/>
            <person name="Shigenobu S."/>
            <person name="Fukatsu T."/>
        </authorList>
    </citation>
    <scope>NUCLEOTIDE SEQUENCE [LARGE SCALE GENOMIC DNA]</scope>
    <source>
        <strain evidence="2 3">Ap-RA04</strain>
    </source>
</reference>